<proteinExistence type="predicted"/>
<dbReference type="EMBL" id="LR796289">
    <property type="protein sequence ID" value="CAB4134712.1"/>
    <property type="molecule type" value="Genomic_DNA"/>
</dbReference>
<dbReference type="EMBL" id="LR796619">
    <property type="protein sequence ID" value="CAB4154502.1"/>
    <property type="molecule type" value="Genomic_DNA"/>
</dbReference>
<organism evidence="2">
    <name type="scientific">uncultured Caudovirales phage</name>
    <dbReference type="NCBI Taxonomy" id="2100421"/>
    <lineage>
        <taxon>Viruses</taxon>
        <taxon>Duplodnaviria</taxon>
        <taxon>Heunggongvirae</taxon>
        <taxon>Uroviricota</taxon>
        <taxon>Caudoviricetes</taxon>
        <taxon>Peduoviridae</taxon>
        <taxon>Maltschvirus</taxon>
        <taxon>Maltschvirus maltsch</taxon>
    </lineage>
</organism>
<protein>
    <submittedName>
        <fullName evidence="2">Uncharacterized protein</fullName>
    </submittedName>
</protein>
<accession>A0A6J5N7S4</accession>
<reference evidence="2" key="1">
    <citation type="submission" date="2020-04" db="EMBL/GenBank/DDBJ databases">
        <authorList>
            <person name="Chiriac C."/>
            <person name="Salcher M."/>
            <person name="Ghai R."/>
            <person name="Kavagutti S V."/>
        </authorList>
    </citation>
    <scope>NUCLEOTIDE SEQUENCE</scope>
</reference>
<evidence type="ECO:0000313" key="1">
    <source>
        <dbReference type="EMBL" id="CAB4134712.1"/>
    </source>
</evidence>
<name>A0A6J5N7S4_9CAUD</name>
<evidence type="ECO:0000313" key="2">
    <source>
        <dbReference type="EMBL" id="CAB4154502.1"/>
    </source>
</evidence>
<gene>
    <name evidence="1" type="ORF">UFOVP282_28</name>
    <name evidence="2" type="ORF">UFOVP643_7</name>
</gene>
<sequence length="167" mass="19217">MKLYTIYYGTKPSGIPKIGCDEAYPNRPLQQNMVNYSILEQHEDIMIASKREIELQKQYGVRVDRIPYYMTKINAAKASHKAQENGTHNFQTMSTEQRTAIAKATTPWKNSEFQSEMAKRNRGVPKPHSKELAKALNMEWTCESCGKTGKGRGNYTRWHKNNKCINV</sequence>